<evidence type="ECO:0000256" key="2">
    <source>
        <dbReference type="ARBA" id="ARBA00023008"/>
    </source>
</evidence>
<dbReference type="PANTHER" id="PTHR11474:SF126">
    <property type="entry name" value="TYROSINASE-LIKE PROTEIN TYR-1-RELATED"/>
    <property type="match status" value="1"/>
</dbReference>
<dbReference type="OrthoDB" id="6072413at2759"/>
<keyword evidence="8" id="KW-1185">Reference proteome</keyword>
<dbReference type="EMBL" id="CACVKT020006157">
    <property type="protein sequence ID" value="CAC5400050.1"/>
    <property type="molecule type" value="Genomic_DNA"/>
</dbReference>
<dbReference type="InterPro" id="IPR008922">
    <property type="entry name" value="Di-copper_centre_dom_sf"/>
</dbReference>
<sequence length="460" mass="53507">MALLYAVRVRMILLLSSVVLSLHNVLVHSEITLEGYDPECTIQDEDEFDFYECNATFSSKYYCSLSLEQQNWLQSLWQEAIQDRSNKPRKRREIRVLSETERLTYFRAINRLKTDTTIAPNKYDTLAMVHTSRTMCSAHQGSNFLGWHRVYLLLYETALRQKDKSVVLPYWNSVLDNHNITAPKKTVLFTKDFLGNGNGNVTDGPFKHWRDIYNCPLNRNISRPGSELLSPEIVEWIENDNSIFLVEDIIDHLGSAERIKTIEGQHNLPHGWVGGMMSILSSSPQDPAFFLHHAYIDYMWEKFRQKQLRLGKDPEYYTGLGVSEWISESQNYNLTLFHTPHRNMDCFQWMKNIDGYSNNFTKNLYVYEDSPTYPDCGNTKYLNWNTLLKRCIGVNPVSSVPQSIKPDYVHLIIIISISFILLIIISFSVFLTLRKIKRVTIFTVSNEELKPLCRRSVSNI</sequence>
<evidence type="ECO:0000313" key="7">
    <source>
        <dbReference type="EMBL" id="CAC5400050.1"/>
    </source>
</evidence>
<dbReference type="SUPFAM" id="SSF48056">
    <property type="entry name" value="Di-copper centre-containing domain"/>
    <property type="match status" value="1"/>
</dbReference>
<dbReference type="PROSITE" id="PS00498">
    <property type="entry name" value="TYROSINASE_2"/>
    <property type="match status" value="1"/>
</dbReference>
<feature type="chain" id="PRO_5026692753" evidence="4">
    <location>
        <begin position="30"/>
        <end position="460"/>
    </location>
</feature>
<feature type="domain" description="Tyrosinase copper-binding" evidence="5">
    <location>
        <begin position="139"/>
        <end position="156"/>
    </location>
</feature>
<keyword evidence="3" id="KW-0472">Membrane</keyword>
<reference evidence="7 8" key="1">
    <citation type="submission" date="2020-06" db="EMBL/GenBank/DDBJ databases">
        <authorList>
            <person name="Li R."/>
            <person name="Bekaert M."/>
        </authorList>
    </citation>
    <scope>NUCLEOTIDE SEQUENCE [LARGE SCALE GENOMIC DNA]</scope>
    <source>
        <strain evidence="8">wild</strain>
    </source>
</reference>
<name>A0A6J8CYS7_MYTCO</name>
<dbReference type="AlphaFoldDB" id="A0A6J8CYS7"/>
<dbReference type="InterPro" id="IPR050316">
    <property type="entry name" value="Tyrosinase/Hemocyanin"/>
</dbReference>
<evidence type="ECO:0000256" key="1">
    <source>
        <dbReference type="ARBA" id="ARBA00022723"/>
    </source>
</evidence>
<feature type="transmembrane region" description="Helical" evidence="3">
    <location>
        <begin position="408"/>
        <end position="433"/>
    </location>
</feature>
<evidence type="ECO:0000256" key="3">
    <source>
        <dbReference type="SAM" id="Phobius"/>
    </source>
</evidence>
<dbReference type="InterPro" id="IPR002227">
    <property type="entry name" value="Tyrosinase_Cu-bd"/>
</dbReference>
<dbReference type="Pfam" id="PF00264">
    <property type="entry name" value="Tyrosinase"/>
    <property type="match status" value="1"/>
</dbReference>
<dbReference type="PRINTS" id="PR00092">
    <property type="entry name" value="TYROSINASE"/>
</dbReference>
<evidence type="ECO:0000256" key="4">
    <source>
        <dbReference type="SAM" id="SignalP"/>
    </source>
</evidence>
<proteinExistence type="predicted"/>
<keyword evidence="3" id="KW-0812">Transmembrane</keyword>
<evidence type="ECO:0000259" key="5">
    <source>
        <dbReference type="PROSITE" id="PS00497"/>
    </source>
</evidence>
<evidence type="ECO:0000259" key="6">
    <source>
        <dbReference type="PROSITE" id="PS00498"/>
    </source>
</evidence>
<evidence type="ECO:0000313" key="8">
    <source>
        <dbReference type="Proteomes" id="UP000507470"/>
    </source>
</evidence>
<keyword evidence="3" id="KW-1133">Transmembrane helix</keyword>
<feature type="domain" description="Tyrosinase copper-binding" evidence="6">
    <location>
        <begin position="286"/>
        <end position="297"/>
    </location>
</feature>
<dbReference type="GO" id="GO:0016491">
    <property type="term" value="F:oxidoreductase activity"/>
    <property type="evidence" value="ECO:0007669"/>
    <property type="project" value="InterPro"/>
</dbReference>
<protein>
    <submittedName>
        <fullName evidence="7">Tyrosinase-like protein,Tyrosinase-like protein 2</fullName>
    </submittedName>
</protein>
<dbReference type="PANTHER" id="PTHR11474">
    <property type="entry name" value="TYROSINASE FAMILY MEMBER"/>
    <property type="match status" value="1"/>
</dbReference>
<keyword evidence="2" id="KW-0186">Copper</keyword>
<dbReference type="GO" id="GO:0046872">
    <property type="term" value="F:metal ion binding"/>
    <property type="evidence" value="ECO:0007669"/>
    <property type="project" value="UniProtKB-KW"/>
</dbReference>
<dbReference type="PROSITE" id="PS00497">
    <property type="entry name" value="TYROSINASE_1"/>
    <property type="match status" value="1"/>
</dbReference>
<dbReference type="Gene3D" id="1.10.1280.10">
    <property type="entry name" value="Di-copper center containing domain from catechol oxidase"/>
    <property type="match status" value="1"/>
</dbReference>
<organism evidence="7 8">
    <name type="scientific">Mytilus coruscus</name>
    <name type="common">Sea mussel</name>
    <dbReference type="NCBI Taxonomy" id="42192"/>
    <lineage>
        <taxon>Eukaryota</taxon>
        <taxon>Metazoa</taxon>
        <taxon>Spiralia</taxon>
        <taxon>Lophotrochozoa</taxon>
        <taxon>Mollusca</taxon>
        <taxon>Bivalvia</taxon>
        <taxon>Autobranchia</taxon>
        <taxon>Pteriomorphia</taxon>
        <taxon>Mytilida</taxon>
        <taxon>Mytiloidea</taxon>
        <taxon>Mytilidae</taxon>
        <taxon>Mytilinae</taxon>
        <taxon>Mytilus</taxon>
    </lineage>
</organism>
<accession>A0A6J8CYS7</accession>
<keyword evidence="4" id="KW-0732">Signal</keyword>
<gene>
    <name evidence="7" type="ORF">MCOR_34268</name>
</gene>
<keyword evidence="1" id="KW-0479">Metal-binding</keyword>
<feature type="signal peptide" evidence="4">
    <location>
        <begin position="1"/>
        <end position="29"/>
    </location>
</feature>
<dbReference type="Proteomes" id="UP000507470">
    <property type="component" value="Unassembled WGS sequence"/>
</dbReference>